<dbReference type="Pfam" id="PF01381">
    <property type="entry name" value="HTH_3"/>
    <property type="match status" value="1"/>
</dbReference>
<feature type="coiled-coil region" evidence="1">
    <location>
        <begin position="89"/>
        <end position="123"/>
    </location>
</feature>
<reference evidence="3" key="1">
    <citation type="submission" date="2019-08" db="EMBL/GenBank/DDBJ databases">
        <authorList>
            <person name="Kucharzyk K."/>
            <person name="Murdoch R.W."/>
            <person name="Higgins S."/>
            <person name="Loffler F."/>
        </authorList>
    </citation>
    <scope>NUCLEOTIDE SEQUENCE</scope>
</reference>
<name>A0A645E1Q2_9ZZZZ</name>
<feature type="domain" description="HTH cro/C1-type" evidence="2">
    <location>
        <begin position="7"/>
        <end position="60"/>
    </location>
</feature>
<proteinExistence type="predicted"/>
<evidence type="ECO:0000259" key="2">
    <source>
        <dbReference type="PROSITE" id="PS50943"/>
    </source>
</evidence>
<evidence type="ECO:0000313" key="3">
    <source>
        <dbReference type="EMBL" id="MPM94512.1"/>
    </source>
</evidence>
<dbReference type="InterPro" id="IPR010982">
    <property type="entry name" value="Lambda_DNA-bd_dom_sf"/>
</dbReference>
<gene>
    <name evidence="3" type="ORF">SDC9_141658</name>
</gene>
<dbReference type="GO" id="GO:0003677">
    <property type="term" value="F:DNA binding"/>
    <property type="evidence" value="ECO:0007669"/>
    <property type="project" value="InterPro"/>
</dbReference>
<comment type="caution">
    <text evidence="3">The sequence shown here is derived from an EMBL/GenBank/DDBJ whole genome shotgun (WGS) entry which is preliminary data.</text>
</comment>
<dbReference type="CDD" id="cd00093">
    <property type="entry name" value="HTH_XRE"/>
    <property type="match status" value="1"/>
</dbReference>
<accession>A0A645E1Q2</accession>
<dbReference type="Gene3D" id="1.10.260.40">
    <property type="entry name" value="lambda repressor-like DNA-binding domains"/>
    <property type="match status" value="1"/>
</dbReference>
<organism evidence="3">
    <name type="scientific">bioreactor metagenome</name>
    <dbReference type="NCBI Taxonomy" id="1076179"/>
    <lineage>
        <taxon>unclassified sequences</taxon>
        <taxon>metagenomes</taxon>
        <taxon>ecological metagenomes</taxon>
    </lineage>
</organism>
<evidence type="ECO:0000256" key="1">
    <source>
        <dbReference type="SAM" id="Coils"/>
    </source>
</evidence>
<dbReference type="PROSITE" id="PS50943">
    <property type="entry name" value="HTH_CROC1"/>
    <property type="match status" value="1"/>
</dbReference>
<keyword evidence="1" id="KW-0175">Coiled coil</keyword>
<dbReference type="SMART" id="SM00530">
    <property type="entry name" value="HTH_XRE"/>
    <property type="match status" value="1"/>
</dbReference>
<dbReference type="AlphaFoldDB" id="A0A645E1Q2"/>
<dbReference type="SUPFAM" id="SSF47413">
    <property type="entry name" value="lambda repressor-like DNA-binding domains"/>
    <property type="match status" value="1"/>
</dbReference>
<dbReference type="InterPro" id="IPR001387">
    <property type="entry name" value="Cro/C1-type_HTH"/>
</dbReference>
<protein>
    <recommendedName>
        <fullName evidence="2">HTH cro/C1-type domain-containing protein</fullName>
    </recommendedName>
</protein>
<dbReference type="EMBL" id="VSSQ01041127">
    <property type="protein sequence ID" value="MPM94512.1"/>
    <property type="molecule type" value="Genomic_DNA"/>
</dbReference>
<sequence>MLISNKIRNLIEQSRIQQKELAERIGMTPNGLRNALELDDFRVSTLEKFSEIFKVPITYWFQDQEGNFFLNNEGNLVNGSSFKGNLTVNKGAQEETARIQAENEQLRKELEMMKQLLAAKDETIAALKGK</sequence>